<reference evidence="3" key="1">
    <citation type="submission" date="2023-07" db="EMBL/GenBank/DDBJ databases">
        <authorList>
            <consortium name="CYATHOMIX"/>
        </authorList>
    </citation>
    <scope>NUCLEOTIDE SEQUENCE</scope>
    <source>
        <strain evidence="3">N/A</strain>
    </source>
</reference>
<feature type="signal peptide" evidence="2">
    <location>
        <begin position="1"/>
        <end position="16"/>
    </location>
</feature>
<keyword evidence="1" id="KW-0472">Membrane</keyword>
<feature type="transmembrane region" description="Helical" evidence="1">
    <location>
        <begin position="259"/>
        <end position="279"/>
    </location>
</feature>
<evidence type="ECO:0000313" key="4">
    <source>
        <dbReference type="Proteomes" id="UP001176961"/>
    </source>
</evidence>
<accession>A0AA36DP65</accession>
<feature type="chain" id="PRO_5041385472" evidence="2">
    <location>
        <begin position="17"/>
        <end position="306"/>
    </location>
</feature>
<gene>
    <name evidence="3" type="ORF">CYNAS_LOCUS2027</name>
</gene>
<sequence length="306" mass="35080">MLFVVVVCLLKNQVATQAFQRLSDSCFVGNESQVNLTMSTACPLLPRVEFTFEASCLVTLDEKGITNWGCAPCYWNEKLDAMCYPTDHHQYRHCCCRTSDCNKLLVLDAIFGWGHATTENGTCLSASLSVNASEVTWKHNSPEHCENDEPICVLKLKPSSGGIESMQAGCMRNSEYNEENITSCKNGTNELGEKDGYKSWCCYGEQCSRKLYQKHVFNILQEIRLRDEDGYLGLVYKEMYQASEHVWATDQLYYETQPIFASIMYAFITIYFIGLYYIYVNYRPKEMHKLPPMARKRRTGSISEDR</sequence>
<keyword evidence="1" id="KW-0812">Transmembrane</keyword>
<dbReference type="EMBL" id="CATQJL010000001">
    <property type="protein sequence ID" value="CAJ0590044.1"/>
    <property type="molecule type" value="Genomic_DNA"/>
</dbReference>
<comment type="caution">
    <text evidence="3">The sequence shown here is derived from an EMBL/GenBank/DDBJ whole genome shotgun (WGS) entry which is preliminary data.</text>
</comment>
<dbReference type="AlphaFoldDB" id="A0AA36DP65"/>
<evidence type="ECO:0000313" key="3">
    <source>
        <dbReference type="EMBL" id="CAJ0590044.1"/>
    </source>
</evidence>
<keyword evidence="4" id="KW-1185">Reference proteome</keyword>
<proteinExistence type="predicted"/>
<name>A0AA36DP65_CYLNA</name>
<keyword evidence="1" id="KW-1133">Transmembrane helix</keyword>
<dbReference type="Proteomes" id="UP001176961">
    <property type="component" value="Unassembled WGS sequence"/>
</dbReference>
<evidence type="ECO:0000256" key="2">
    <source>
        <dbReference type="SAM" id="SignalP"/>
    </source>
</evidence>
<protein>
    <submittedName>
        <fullName evidence="3">Uncharacterized protein</fullName>
    </submittedName>
</protein>
<evidence type="ECO:0000256" key="1">
    <source>
        <dbReference type="SAM" id="Phobius"/>
    </source>
</evidence>
<organism evidence="3 4">
    <name type="scientific">Cylicocyclus nassatus</name>
    <name type="common">Nematode worm</name>
    <dbReference type="NCBI Taxonomy" id="53992"/>
    <lineage>
        <taxon>Eukaryota</taxon>
        <taxon>Metazoa</taxon>
        <taxon>Ecdysozoa</taxon>
        <taxon>Nematoda</taxon>
        <taxon>Chromadorea</taxon>
        <taxon>Rhabditida</taxon>
        <taxon>Rhabditina</taxon>
        <taxon>Rhabditomorpha</taxon>
        <taxon>Strongyloidea</taxon>
        <taxon>Strongylidae</taxon>
        <taxon>Cylicocyclus</taxon>
    </lineage>
</organism>
<keyword evidence="2" id="KW-0732">Signal</keyword>